<reference evidence="1 2" key="1">
    <citation type="journal article" date="2011" name="J. Bacteriol.">
        <title>Whole-genome shotgun sequencing of the sulfur-oxidizing chemoautotroph Tetrathiobacter kashmirensis.</title>
        <authorList>
            <person name="Ghosh W."/>
            <person name="George A."/>
            <person name="Agarwal A."/>
            <person name="Raj P."/>
            <person name="Alam M."/>
            <person name="Pyne P."/>
            <person name="Das Gupta S.K."/>
        </authorList>
    </citation>
    <scope>NUCLEOTIDE SEQUENCE [LARGE SCALE GENOMIC DNA]</scope>
    <source>
        <strain evidence="1 2">WT001</strain>
    </source>
</reference>
<reference evidence="2" key="2">
    <citation type="journal article" date="2013" name="PLoS ONE">
        <title>Genome implosion elicits host-confinement in Alcaligenaceae: evidence from the comparative genomics of Tetrathiobacter kashmirensis, a pathogen in the making.</title>
        <authorList>
            <person name="Ghosh W."/>
            <person name="Alam M."/>
            <person name="Roy C."/>
            <person name="Pyne P."/>
            <person name="George A."/>
            <person name="Chakraborty R."/>
            <person name="Majumder S."/>
            <person name="Agarwal A."/>
            <person name="Chakraborty S."/>
            <person name="Majumdar S."/>
            <person name="Gupta S.K."/>
        </authorList>
    </citation>
    <scope>NUCLEOTIDE SEQUENCE [LARGE SCALE GENOMIC DNA]</scope>
    <source>
        <strain evidence="2">WT001</strain>
    </source>
</reference>
<dbReference type="AlphaFoldDB" id="I3UGP5"/>
<evidence type="ECO:0000313" key="2">
    <source>
        <dbReference type="Proteomes" id="UP000005267"/>
    </source>
</evidence>
<protein>
    <submittedName>
        <fullName evidence="1">Tonb-dependent receptor</fullName>
    </submittedName>
</protein>
<dbReference type="KEGG" id="aka:TKWG_22815"/>
<sequence>MVNGKQNAQDGAPTCAAPATVIRLSACSPTSALNLPLLCLSRQYLFEPDVRGRASLPVYHMKFSLTPMALALAVLPATVMAQTSTPVSPDTPVTRLETIIATPARANQALGDVYGDVSVITSETLRNAGATSLTELLARQPQIQTYQLGGPQTLSGCSCVAQAPSRRW</sequence>
<gene>
    <name evidence="1" type="ordered locus">TKWG_22815</name>
</gene>
<keyword evidence="2" id="KW-1185">Reference proteome</keyword>
<proteinExistence type="predicted"/>
<dbReference type="HOGENOM" id="CLU_1583085_0_0_4"/>
<dbReference type="SUPFAM" id="SSF56935">
    <property type="entry name" value="Porins"/>
    <property type="match status" value="1"/>
</dbReference>
<accession>I3UGP5</accession>
<dbReference type="Proteomes" id="UP000005267">
    <property type="component" value="Chromosome"/>
</dbReference>
<name>I3UGP5_ADVKW</name>
<dbReference type="EMBL" id="CP003555">
    <property type="protein sequence ID" value="AFK64183.1"/>
    <property type="molecule type" value="Genomic_DNA"/>
</dbReference>
<evidence type="ECO:0000313" key="1">
    <source>
        <dbReference type="EMBL" id="AFK64183.1"/>
    </source>
</evidence>
<organism evidence="1 2">
    <name type="scientific">Advenella kashmirensis (strain DSM 17095 / LMG 22695 / WT001)</name>
    <name type="common">Tetrathiobacter kashmirensis</name>
    <dbReference type="NCBI Taxonomy" id="1036672"/>
    <lineage>
        <taxon>Bacteria</taxon>
        <taxon>Pseudomonadati</taxon>
        <taxon>Pseudomonadota</taxon>
        <taxon>Betaproteobacteria</taxon>
        <taxon>Burkholderiales</taxon>
        <taxon>Alcaligenaceae</taxon>
    </lineage>
</organism>
<dbReference type="InterPro" id="IPR037066">
    <property type="entry name" value="Plug_dom_sf"/>
</dbReference>
<keyword evidence="1" id="KW-0675">Receptor</keyword>
<dbReference type="Gene3D" id="2.170.130.10">
    <property type="entry name" value="TonB-dependent receptor, plug domain"/>
    <property type="match status" value="1"/>
</dbReference>
<dbReference type="STRING" id="1036672.TKWG_22815"/>